<accession>A0A1H9D7X3</accession>
<dbReference type="OrthoDB" id="9763933at2"/>
<dbReference type="RefSeq" id="WP_139211792.1">
    <property type="nucleotide sequence ID" value="NZ_JAHDDG010000067.1"/>
</dbReference>
<reference evidence="2" key="1">
    <citation type="submission" date="2016-10" db="EMBL/GenBank/DDBJ databases">
        <authorList>
            <person name="Varghese N."/>
            <person name="Submissions S."/>
        </authorList>
    </citation>
    <scope>NUCLEOTIDE SEQUENCE [LARGE SCALE GENOMIC DNA]</scope>
    <source>
        <strain evidence="2">DSM 24740</strain>
    </source>
</reference>
<proteinExistence type="predicted"/>
<dbReference type="Proteomes" id="UP000199021">
    <property type="component" value="Unassembled WGS sequence"/>
</dbReference>
<keyword evidence="2" id="KW-1185">Reference proteome</keyword>
<gene>
    <name evidence="1" type="ORF">SAMN05444359_105184</name>
</gene>
<name>A0A1H9D7X3_9BACT</name>
<evidence type="ECO:0000313" key="2">
    <source>
        <dbReference type="Proteomes" id="UP000199021"/>
    </source>
</evidence>
<dbReference type="InParanoid" id="A0A1H9D7X3"/>
<sequence length="68" mass="7412">MMKQLLFVIFMCFGSVLPKITGLDVMKIITLMNGSASGGNFRVDVYRMAPDGPLATNTDFALKPLEKG</sequence>
<evidence type="ECO:0000313" key="1">
    <source>
        <dbReference type="EMBL" id="SEQ09576.1"/>
    </source>
</evidence>
<organism evidence="1 2">
    <name type="scientific">Neolewinella agarilytica</name>
    <dbReference type="NCBI Taxonomy" id="478744"/>
    <lineage>
        <taxon>Bacteria</taxon>
        <taxon>Pseudomonadati</taxon>
        <taxon>Bacteroidota</taxon>
        <taxon>Saprospiria</taxon>
        <taxon>Saprospirales</taxon>
        <taxon>Lewinellaceae</taxon>
        <taxon>Neolewinella</taxon>
    </lineage>
</organism>
<dbReference type="STRING" id="478744.SAMN05444359_105184"/>
<dbReference type="AlphaFoldDB" id="A0A1H9D7X3"/>
<protein>
    <submittedName>
        <fullName evidence="1">Uncharacterized protein</fullName>
    </submittedName>
</protein>
<dbReference type="EMBL" id="FOFB01000005">
    <property type="protein sequence ID" value="SEQ09576.1"/>
    <property type="molecule type" value="Genomic_DNA"/>
</dbReference>